<dbReference type="STRING" id="1123404.SAMN02745784_02971"/>
<sequence>MKKIRCIKCGKLLLEAEGKGETICPRCKTKNTYDTEKNS</sequence>
<reference evidence="2" key="1">
    <citation type="submission" date="2016-11" db="EMBL/GenBank/DDBJ databases">
        <authorList>
            <person name="Varghese N."/>
            <person name="Submissions S."/>
        </authorList>
    </citation>
    <scope>NUCLEOTIDE SEQUENCE [LARGE SCALE GENOMIC DNA]</scope>
    <source>
        <strain evidence="2">DSM 18095</strain>
    </source>
</reference>
<dbReference type="AlphaFoldDB" id="A0A1M4ZB19"/>
<dbReference type="EMBL" id="FQTY01000023">
    <property type="protein sequence ID" value="SHF14962.1"/>
    <property type="molecule type" value="Genomic_DNA"/>
</dbReference>
<evidence type="ECO:0008006" key="3">
    <source>
        <dbReference type="Google" id="ProtNLM"/>
    </source>
</evidence>
<dbReference type="Proteomes" id="UP000184114">
    <property type="component" value="Unassembled WGS sequence"/>
</dbReference>
<protein>
    <recommendedName>
        <fullName evidence="3">Mu-like prophage protein Com</fullName>
    </recommendedName>
</protein>
<keyword evidence="2" id="KW-1185">Reference proteome</keyword>
<evidence type="ECO:0000313" key="1">
    <source>
        <dbReference type="EMBL" id="SHF14962.1"/>
    </source>
</evidence>
<organism evidence="1 2">
    <name type="scientific">Tissierella praeacuta DSM 18095</name>
    <dbReference type="NCBI Taxonomy" id="1123404"/>
    <lineage>
        <taxon>Bacteria</taxon>
        <taxon>Bacillati</taxon>
        <taxon>Bacillota</taxon>
        <taxon>Tissierellia</taxon>
        <taxon>Tissierellales</taxon>
        <taxon>Tissierellaceae</taxon>
        <taxon>Tissierella</taxon>
    </lineage>
</organism>
<name>A0A1M4ZB19_9FIRM</name>
<proteinExistence type="predicted"/>
<gene>
    <name evidence="1" type="ORF">SAMN02745784_02971</name>
</gene>
<accession>A0A1M4ZB19</accession>
<evidence type="ECO:0000313" key="2">
    <source>
        <dbReference type="Proteomes" id="UP000184114"/>
    </source>
</evidence>